<keyword evidence="15" id="KW-1185">Reference proteome</keyword>
<dbReference type="PRINTS" id="PR00119">
    <property type="entry name" value="CATATPASE"/>
</dbReference>
<dbReference type="GO" id="GO:0005524">
    <property type="term" value="F:ATP binding"/>
    <property type="evidence" value="ECO:0007669"/>
    <property type="project" value="UniProtKB-UniRule"/>
</dbReference>
<feature type="transmembrane region" description="Helical" evidence="11">
    <location>
        <begin position="112"/>
        <end position="130"/>
    </location>
</feature>
<feature type="transmembrane region" description="Helical" evidence="11">
    <location>
        <begin position="150"/>
        <end position="168"/>
    </location>
</feature>
<dbReference type="SFLD" id="SFLDF00027">
    <property type="entry name" value="p-type_atpase"/>
    <property type="match status" value="1"/>
</dbReference>
<dbReference type="InterPro" id="IPR036412">
    <property type="entry name" value="HAD-like_sf"/>
</dbReference>
<keyword evidence="6 11" id="KW-0547">Nucleotide-binding</keyword>
<dbReference type="CDD" id="cd02094">
    <property type="entry name" value="P-type_ATPase_Cu-like"/>
    <property type="match status" value="1"/>
</dbReference>
<dbReference type="InterPro" id="IPR027256">
    <property type="entry name" value="P-typ_ATPase_IB"/>
</dbReference>
<evidence type="ECO:0000256" key="5">
    <source>
        <dbReference type="ARBA" id="ARBA00022723"/>
    </source>
</evidence>
<feature type="transmembrane region" description="Helical" evidence="11">
    <location>
        <begin position="51"/>
        <end position="75"/>
    </location>
</feature>
<gene>
    <name evidence="14" type="ORF">Tchl_0781</name>
</gene>
<evidence type="ECO:0000259" key="12">
    <source>
        <dbReference type="Pfam" id="PF00122"/>
    </source>
</evidence>
<dbReference type="InterPro" id="IPR008250">
    <property type="entry name" value="ATPase_P-typ_transduc_dom_A_sf"/>
</dbReference>
<dbReference type="PANTHER" id="PTHR43520">
    <property type="entry name" value="ATP7, ISOFORM B"/>
    <property type="match status" value="1"/>
</dbReference>
<dbReference type="Gene3D" id="3.40.50.1000">
    <property type="entry name" value="HAD superfamily/HAD-like"/>
    <property type="match status" value="1"/>
</dbReference>
<dbReference type="GO" id="GO:0055070">
    <property type="term" value="P:copper ion homeostasis"/>
    <property type="evidence" value="ECO:0007669"/>
    <property type="project" value="TreeGrafter"/>
</dbReference>
<evidence type="ECO:0000313" key="14">
    <source>
        <dbReference type="EMBL" id="APR03645.1"/>
    </source>
</evidence>
<dbReference type="EMBL" id="CP018839">
    <property type="protein sequence ID" value="APR03645.1"/>
    <property type="molecule type" value="Genomic_DNA"/>
</dbReference>
<dbReference type="NCBIfam" id="TIGR01494">
    <property type="entry name" value="ATPase_P-type"/>
    <property type="match status" value="1"/>
</dbReference>
<evidence type="ECO:0000256" key="1">
    <source>
        <dbReference type="ARBA" id="ARBA00004651"/>
    </source>
</evidence>
<dbReference type="KEGG" id="tcl:Tchl_0781"/>
<keyword evidence="8" id="KW-1278">Translocase</keyword>
<keyword evidence="7 11" id="KW-0067">ATP-binding</keyword>
<protein>
    <submittedName>
        <fullName evidence="14">Copper-translocating P-type ATPase</fullName>
    </submittedName>
</protein>
<evidence type="ECO:0000256" key="10">
    <source>
        <dbReference type="ARBA" id="ARBA00023136"/>
    </source>
</evidence>
<dbReference type="GO" id="GO:0060003">
    <property type="term" value="P:copper ion export"/>
    <property type="evidence" value="ECO:0007669"/>
    <property type="project" value="UniProtKB-ARBA"/>
</dbReference>
<proteinExistence type="inferred from homology"/>
<accession>A0A1L6F9Q0</accession>
<dbReference type="SUPFAM" id="SSF56784">
    <property type="entry name" value="HAD-like"/>
    <property type="match status" value="1"/>
</dbReference>
<evidence type="ECO:0000256" key="3">
    <source>
        <dbReference type="ARBA" id="ARBA00022475"/>
    </source>
</evidence>
<dbReference type="SFLD" id="SFLDS00003">
    <property type="entry name" value="Haloacid_Dehalogenase"/>
    <property type="match status" value="1"/>
</dbReference>
<dbReference type="Proteomes" id="UP000185739">
    <property type="component" value="Chromosome"/>
</dbReference>
<dbReference type="InterPro" id="IPR001757">
    <property type="entry name" value="P_typ_ATPase"/>
</dbReference>
<dbReference type="PRINTS" id="PR00943">
    <property type="entry name" value="CUATPASE"/>
</dbReference>
<dbReference type="Pfam" id="PF00122">
    <property type="entry name" value="E1-E2_ATPase"/>
    <property type="match status" value="1"/>
</dbReference>
<dbReference type="FunFam" id="2.70.150.10:FF:000020">
    <property type="entry name" value="Copper-exporting P-type ATPase A"/>
    <property type="match status" value="1"/>
</dbReference>
<feature type="domain" description="Heavy metal binding" evidence="13">
    <location>
        <begin position="6"/>
        <end position="32"/>
    </location>
</feature>
<feature type="transmembrane region" description="Helical" evidence="11">
    <location>
        <begin position="672"/>
        <end position="694"/>
    </location>
</feature>
<comment type="similarity">
    <text evidence="2 11">Belongs to the cation transport ATPase (P-type) (TC 3.A.3) family. Type IB subfamily.</text>
</comment>
<evidence type="ECO:0000256" key="8">
    <source>
        <dbReference type="ARBA" id="ARBA00022967"/>
    </source>
</evidence>
<dbReference type="InterPro" id="IPR045800">
    <property type="entry name" value="HMBD"/>
</dbReference>
<dbReference type="InterPro" id="IPR023299">
    <property type="entry name" value="ATPase_P-typ_cyto_dom_N"/>
</dbReference>
<dbReference type="InterPro" id="IPR059000">
    <property type="entry name" value="ATPase_P-type_domA"/>
</dbReference>
<dbReference type="GO" id="GO:0016887">
    <property type="term" value="F:ATP hydrolysis activity"/>
    <property type="evidence" value="ECO:0007669"/>
    <property type="project" value="InterPro"/>
</dbReference>
<dbReference type="NCBIfam" id="TIGR01525">
    <property type="entry name" value="ATPase-IB_hvy"/>
    <property type="match status" value="1"/>
</dbReference>
<dbReference type="Gene3D" id="2.70.150.10">
    <property type="entry name" value="Calcium-transporting ATPase, cytoplasmic transduction domain A"/>
    <property type="match status" value="1"/>
</dbReference>
<feature type="domain" description="P-type ATPase A" evidence="12">
    <location>
        <begin position="186"/>
        <end position="286"/>
    </location>
</feature>
<dbReference type="SUPFAM" id="SSF81665">
    <property type="entry name" value="Calcium ATPase, transmembrane domain M"/>
    <property type="match status" value="1"/>
</dbReference>
<keyword evidence="10 11" id="KW-0472">Membrane</keyword>
<keyword evidence="4 11" id="KW-0812">Transmembrane</keyword>
<feature type="transmembrane region" description="Helical" evidence="11">
    <location>
        <begin position="81"/>
        <end position="100"/>
    </location>
</feature>
<organism evidence="14 15">
    <name type="scientific">Thauera chlorobenzoica</name>
    <dbReference type="NCBI Taxonomy" id="96773"/>
    <lineage>
        <taxon>Bacteria</taxon>
        <taxon>Pseudomonadati</taxon>
        <taxon>Pseudomonadota</taxon>
        <taxon>Betaproteobacteria</taxon>
        <taxon>Rhodocyclales</taxon>
        <taxon>Zoogloeaceae</taxon>
        <taxon>Thauera</taxon>
    </lineage>
</organism>
<evidence type="ECO:0000256" key="6">
    <source>
        <dbReference type="ARBA" id="ARBA00022741"/>
    </source>
</evidence>
<dbReference type="Gene3D" id="3.40.1110.10">
    <property type="entry name" value="Calcium-transporting ATPase, cytoplasmic domain N"/>
    <property type="match status" value="1"/>
</dbReference>
<dbReference type="GO" id="GO:0043682">
    <property type="term" value="F:P-type divalent copper transporter activity"/>
    <property type="evidence" value="ECO:0007669"/>
    <property type="project" value="TreeGrafter"/>
</dbReference>
<comment type="subcellular location">
    <subcellularLocation>
        <location evidence="1">Cell membrane</location>
        <topology evidence="1">Multi-pass membrane protein</topology>
    </subcellularLocation>
</comment>
<dbReference type="AlphaFoldDB" id="A0A1L6F9Q0"/>
<reference evidence="14 15" key="1">
    <citation type="submission" date="2016-12" db="EMBL/GenBank/DDBJ databases">
        <title>Complete genome sequence of Thauera chlorobenzoica, a Betaproteobacterium degrading haloaromatics anaerobically to CO2 and halides.</title>
        <authorList>
            <person name="Goris T."/>
            <person name="Mergelsberg M."/>
            <person name="Boll M."/>
        </authorList>
    </citation>
    <scope>NUCLEOTIDE SEQUENCE [LARGE SCALE GENOMIC DNA]</scope>
    <source>
        <strain evidence="14 15">3CB1</strain>
    </source>
</reference>
<dbReference type="InterPro" id="IPR023298">
    <property type="entry name" value="ATPase_P-typ_TM_dom_sf"/>
</dbReference>
<evidence type="ECO:0000256" key="4">
    <source>
        <dbReference type="ARBA" id="ARBA00022692"/>
    </source>
</evidence>
<dbReference type="InterPro" id="IPR018303">
    <property type="entry name" value="ATPase_P-typ_P_site"/>
</dbReference>
<evidence type="ECO:0000256" key="2">
    <source>
        <dbReference type="ARBA" id="ARBA00006024"/>
    </source>
</evidence>
<dbReference type="GO" id="GO:0005886">
    <property type="term" value="C:plasma membrane"/>
    <property type="evidence" value="ECO:0007669"/>
    <property type="project" value="UniProtKB-SubCell"/>
</dbReference>
<dbReference type="NCBIfam" id="TIGR01512">
    <property type="entry name" value="ATPase-IB2_Cd"/>
    <property type="match status" value="1"/>
</dbReference>
<dbReference type="Pfam" id="PF00702">
    <property type="entry name" value="Hydrolase"/>
    <property type="match status" value="1"/>
</dbReference>
<dbReference type="PROSITE" id="PS00154">
    <property type="entry name" value="ATPASE_E1_E2"/>
    <property type="match status" value="1"/>
</dbReference>
<dbReference type="SUPFAM" id="SSF81653">
    <property type="entry name" value="Calcium ATPase, transduction domain A"/>
    <property type="match status" value="1"/>
</dbReference>
<evidence type="ECO:0000313" key="15">
    <source>
        <dbReference type="Proteomes" id="UP000185739"/>
    </source>
</evidence>
<dbReference type="Pfam" id="PF19335">
    <property type="entry name" value="HMBD"/>
    <property type="match status" value="1"/>
</dbReference>
<sequence>MPGTEYTCPMHPEIRQIGPGTCPKCGMTLEPVMPGLEEGDNPELTDFRRRFWWTLPLTVIVTAIAMSGGFFDPILGAARPWVELALATPVVLWSGWPFFVRCAQSIGNRSPNMWTLIGLGVGAAYLYSVVATVAPEVFPSSFRMGEHVAVYFEAAAVIISLTLLGQVLELKARSETGAAIKALLGLAPKTARRIRADGTEEDIPLTHVHPGDRLRIRPGEKVPVDGAVAEGESAVDESMLTGEPIPVTKRPGDKVIGATLNTSGALVMVAEKIGAQTMLSQIVQMVAQAQRSRAPMQRLADVVAGWFVIVVVLIALTTFVVWGLFGPQPSWAYGLINAVAVLIIACPCALGLATPMSVMVATGKAATQGVLFRDAAAIESLRKVDTLIVDKTGTLTEGRPAFHSVVAAPGGTEADVLRIAASLDQGSEHPLAQAIVSEARERGLALSTPDTFESSSGIGVRGTVDGQRVVLGNTALMDDERIDWRGLAERAEALRLEGASVMYLAAEGVLVGLIAVADPIKASTPEALDALRASGLRIIMATGDGLTTARAVGARLGIDEVYGEVKPADKNELVGKLQAEGHIVAMAGDGINDAPALARANVGIAMGTGTDVAMNSAHLTLVKGDLRGIATARGISVATVRNMHQNLVFAFLYNAAGVPIAAGVLYPAFGLLLSPLIAALAMSFSSASVVGNALRLGRKRI</sequence>
<dbReference type="InterPro" id="IPR044492">
    <property type="entry name" value="P_typ_ATPase_HD_dom"/>
</dbReference>
<feature type="transmembrane region" description="Helical" evidence="11">
    <location>
        <begin position="647"/>
        <end position="666"/>
    </location>
</feature>
<dbReference type="SFLD" id="SFLDG00002">
    <property type="entry name" value="C1.7:_P-type_atpase_like"/>
    <property type="match status" value="1"/>
</dbReference>
<dbReference type="STRING" id="96773.Tchl_0781"/>
<keyword evidence="5 11" id="KW-0479">Metal-binding</keyword>
<evidence type="ECO:0000259" key="13">
    <source>
        <dbReference type="Pfam" id="PF19335"/>
    </source>
</evidence>
<evidence type="ECO:0000256" key="7">
    <source>
        <dbReference type="ARBA" id="ARBA00022840"/>
    </source>
</evidence>
<dbReference type="NCBIfam" id="TIGR01511">
    <property type="entry name" value="ATPase-IB1_Cu"/>
    <property type="match status" value="1"/>
</dbReference>
<feature type="transmembrane region" description="Helical" evidence="11">
    <location>
        <begin position="331"/>
        <end position="354"/>
    </location>
</feature>
<evidence type="ECO:0000256" key="9">
    <source>
        <dbReference type="ARBA" id="ARBA00022989"/>
    </source>
</evidence>
<dbReference type="PANTHER" id="PTHR43520:SF8">
    <property type="entry name" value="P-TYPE CU(+) TRANSPORTER"/>
    <property type="match status" value="1"/>
</dbReference>
<name>A0A1L6F9Q0_9RHOO</name>
<dbReference type="InterPro" id="IPR023214">
    <property type="entry name" value="HAD_sf"/>
</dbReference>
<feature type="transmembrane region" description="Helical" evidence="11">
    <location>
        <begin position="299"/>
        <end position="325"/>
    </location>
</feature>
<keyword evidence="3 11" id="KW-1003">Cell membrane</keyword>
<dbReference type="GO" id="GO:0005507">
    <property type="term" value="F:copper ion binding"/>
    <property type="evidence" value="ECO:0007669"/>
    <property type="project" value="TreeGrafter"/>
</dbReference>
<evidence type="ECO:0000256" key="11">
    <source>
        <dbReference type="RuleBase" id="RU362081"/>
    </source>
</evidence>
<keyword evidence="9 11" id="KW-1133">Transmembrane helix</keyword>